<keyword evidence="8" id="KW-0812">Transmembrane</keyword>
<keyword evidence="4 7" id="KW-0863">Zinc-finger</keyword>
<evidence type="ECO:0000256" key="4">
    <source>
        <dbReference type="ARBA" id="ARBA00022771"/>
    </source>
</evidence>
<dbReference type="InterPro" id="IPR053238">
    <property type="entry name" value="RING-H2_zinc_finger"/>
</dbReference>
<evidence type="ECO:0000256" key="8">
    <source>
        <dbReference type="SAM" id="Phobius"/>
    </source>
</evidence>
<dbReference type="Gene3D" id="3.30.40.10">
    <property type="entry name" value="Zinc/RING finger domain, C3HC4 (zinc finger)"/>
    <property type="match status" value="1"/>
</dbReference>
<keyword evidence="5" id="KW-0862">Zinc</keyword>
<feature type="domain" description="RING-type" evidence="9">
    <location>
        <begin position="159"/>
        <end position="201"/>
    </location>
</feature>
<dbReference type="InterPro" id="IPR001841">
    <property type="entry name" value="Znf_RING"/>
</dbReference>
<dbReference type="PANTHER" id="PTHR14155:SF633">
    <property type="entry name" value="RING-TYPE DOMAIN-CONTAINING PROTEIN"/>
    <property type="match status" value="1"/>
</dbReference>
<feature type="transmembrane region" description="Helical" evidence="8">
    <location>
        <begin position="66"/>
        <end position="94"/>
    </location>
</feature>
<dbReference type="Pfam" id="PF13639">
    <property type="entry name" value="zf-RING_2"/>
    <property type="match status" value="1"/>
</dbReference>
<dbReference type="Proteomes" id="UP000015105">
    <property type="component" value="Chromosome 7D"/>
</dbReference>
<keyword evidence="8" id="KW-1133">Transmembrane helix</keyword>
<dbReference type="PANTHER" id="PTHR14155">
    <property type="entry name" value="RING FINGER DOMAIN-CONTAINING"/>
    <property type="match status" value="1"/>
</dbReference>
<reference evidence="10" key="4">
    <citation type="submission" date="2019-03" db="UniProtKB">
        <authorList>
            <consortium name="EnsemblPlants"/>
        </authorList>
    </citation>
    <scope>IDENTIFICATION</scope>
</reference>
<dbReference type="Gramene" id="AET7Gv20518700.7">
    <property type="protein sequence ID" value="AET7Gv20518700.7"/>
    <property type="gene ID" value="AET7Gv20518700"/>
</dbReference>
<comment type="catalytic activity">
    <reaction evidence="1">
        <text>S-ubiquitinyl-[E2 ubiquitin-conjugating enzyme]-L-cysteine + [acceptor protein]-L-lysine = [E2 ubiquitin-conjugating enzyme]-L-cysteine + N(6)-ubiquitinyl-[acceptor protein]-L-lysine.</text>
        <dbReference type="EC" id="2.3.2.27"/>
    </reaction>
</comment>
<sequence>MSTHLRLDLQLATPEYVRHIETQYRLPCFSYYKKSLRPNSRHTSKIDKPARIGAMMNSFFGPVDGVLGLIMAWLLLLIPAVGFLAAIAVCLWSLCGGERAAEANAPGRRLGRLAELMAAIERAEQMRPAAVAPAPELMVELGYFPYSAEGRRASERLVCAICLEEFQQGQACSEVPACRHVFHRYCIDVWRKSKTTCPLCRRSIVAGSEPVSVADDMV</sequence>
<dbReference type="EnsemblPlants" id="AET7Gv20518700.7">
    <property type="protein sequence ID" value="AET7Gv20518700.7"/>
    <property type="gene ID" value="AET7Gv20518700"/>
</dbReference>
<evidence type="ECO:0000256" key="5">
    <source>
        <dbReference type="ARBA" id="ARBA00022833"/>
    </source>
</evidence>
<evidence type="ECO:0000256" key="2">
    <source>
        <dbReference type="ARBA" id="ARBA00012483"/>
    </source>
</evidence>
<name>A0A453RAM0_AEGTS</name>
<evidence type="ECO:0000259" key="9">
    <source>
        <dbReference type="PROSITE" id="PS50089"/>
    </source>
</evidence>
<dbReference type="InterPro" id="IPR013083">
    <property type="entry name" value="Znf_RING/FYVE/PHD"/>
</dbReference>
<dbReference type="AlphaFoldDB" id="A0A453RAM0"/>
<reference evidence="10" key="5">
    <citation type="journal article" date="2021" name="G3 (Bethesda)">
        <title>Aegilops tauschii genome assembly Aet v5.0 features greater sequence contiguity and improved annotation.</title>
        <authorList>
            <person name="Wang L."/>
            <person name="Zhu T."/>
            <person name="Rodriguez J.C."/>
            <person name="Deal K.R."/>
            <person name="Dubcovsky J."/>
            <person name="McGuire P.E."/>
            <person name="Lux T."/>
            <person name="Spannagl M."/>
            <person name="Mayer K.F.X."/>
            <person name="Baldrich P."/>
            <person name="Meyers B.C."/>
            <person name="Huo N."/>
            <person name="Gu Y.Q."/>
            <person name="Zhou H."/>
            <person name="Devos K.M."/>
            <person name="Bennetzen J.L."/>
            <person name="Unver T."/>
            <person name="Budak H."/>
            <person name="Gulick P.J."/>
            <person name="Galiba G."/>
            <person name="Kalapos B."/>
            <person name="Nelson D.R."/>
            <person name="Li P."/>
            <person name="You F.M."/>
            <person name="Luo M.C."/>
            <person name="Dvorak J."/>
        </authorList>
    </citation>
    <scope>NUCLEOTIDE SEQUENCE [LARGE SCALE GENOMIC DNA]</scope>
    <source>
        <strain evidence="10">cv. AL8/78</strain>
    </source>
</reference>
<accession>A0A453RAM0</accession>
<reference evidence="10" key="3">
    <citation type="journal article" date="2017" name="Nature">
        <title>Genome sequence of the progenitor of the wheat D genome Aegilops tauschii.</title>
        <authorList>
            <person name="Luo M.C."/>
            <person name="Gu Y.Q."/>
            <person name="Puiu D."/>
            <person name="Wang H."/>
            <person name="Twardziok S.O."/>
            <person name="Deal K.R."/>
            <person name="Huo N."/>
            <person name="Zhu T."/>
            <person name="Wang L."/>
            <person name="Wang Y."/>
            <person name="McGuire P.E."/>
            <person name="Liu S."/>
            <person name="Long H."/>
            <person name="Ramasamy R.K."/>
            <person name="Rodriguez J.C."/>
            <person name="Van S.L."/>
            <person name="Yuan L."/>
            <person name="Wang Z."/>
            <person name="Xia Z."/>
            <person name="Xiao L."/>
            <person name="Anderson O.D."/>
            <person name="Ouyang S."/>
            <person name="Liang Y."/>
            <person name="Zimin A.V."/>
            <person name="Pertea G."/>
            <person name="Qi P."/>
            <person name="Bennetzen J.L."/>
            <person name="Dai X."/>
            <person name="Dawson M.W."/>
            <person name="Muller H.G."/>
            <person name="Kugler K."/>
            <person name="Rivarola-Duarte L."/>
            <person name="Spannagl M."/>
            <person name="Mayer K.F.X."/>
            <person name="Lu F.H."/>
            <person name="Bevan M.W."/>
            <person name="Leroy P."/>
            <person name="Li P."/>
            <person name="You F.M."/>
            <person name="Sun Q."/>
            <person name="Liu Z."/>
            <person name="Lyons E."/>
            <person name="Wicker T."/>
            <person name="Salzberg S.L."/>
            <person name="Devos K.M."/>
            <person name="Dvorak J."/>
        </authorList>
    </citation>
    <scope>NUCLEOTIDE SEQUENCE [LARGE SCALE GENOMIC DNA]</scope>
    <source>
        <strain evidence="10">cv. AL8/78</strain>
    </source>
</reference>
<proteinExistence type="inferred from homology"/>
<evidence type="ECO:0000313" key="11">
    <source>
        <dbReference type="Proteomes" id="UP000015105"/>
    </source>
</evidence>
<dbReference type="PROSITE" id="PS50089">
    <property type="entry name" value="ZF_RING_2"/>
    <property type="match status" value="1"/>
</dbReference>
<evidence type="ECO:0000313" key="10">
    <source>
        <dbReference type="EnsemblPlants" id="AET7Gv20518700.7"/>
    </source>
</evidence>
<dbReference type="EC" id="2.3.2.27" evidence="2"/>
<keyword evidence="8" id="KW-0472">Membrane</keyword>
<dbReference type="GO" id="GO:0008270">
    <property type="term" value="F:zinc ion binding"/>
    <property type="evidence" value="ECO:0007669"/>
    <property type="project" value="UniProtKB-KW"/>
</dbReference>
<evidence type="ECO:0000256" key="7">
    <source>
        <dbReference type="PROSITE-ProRule" id="PRU00175"/>
    </source>
</evidence>
<evidence type="ECO:0000256" key="6">
    <source>
        <dbReference type="ARBA" id="ARBA00024209"/>
    </source>
</evidence>
<evidence type="ECO:0000256" key="1">
    <source>
        <dbReference type="ARBA" id="ARBA00000900"/>
    </source>
</evidence>
<organism evidence="10 11">
    <name type="scientific">Aegilops tauschii subsp. strangulata</name>
    <name type="common">Goatgrass</name>
    <dbReference type="NCBI Taxonomy" id="200361"/>
    <lineage>
        <taxon>Eukaryota</taxon>
        <taxon>Viridiplantae</taxon>
        <taxon>Streptophyta</taxon>
        <taxon>Embryophyta</taxon>
        <taxon>Tracheophyta</taxon>
        <taxon>Spermatophyta</taxon>
        <taxon>Magnoliopsida</taxon>
        <taxon>Liliopsida</taxon>
        <taxon>Poales</taxon>
        <taxon>Poaceae</taxon>
        <taxon>BOP clade</taxon>
        <taxon>Pooideae</taxon>
        <taxon>Triticodae</taxon>
        <taxon>Triticeae</taxon>
        <taxon>Triticinae</taxon>
        <taxon>Aegilops</taxon>
    </lineage>
</organism>
<reference evidence="11" key="2">
    <citation type="journal article" date="2017" name="Nat. Plants">
        <title>The Aegilops tauschii genome reveals multiple impacts of transposons.</title>
        <authorList>
            <person name="Zhao G."/>
            <person name="Zou C."/>
            <person name="Li K."/>
            <person name="Wang K."/>
            <person name="Li T."/>
            <person name="Gao L."/>
            <person name="Zhang X."/>
            <person name="Wang H."/>
            <person name="Yang Z."/>
            <person name="Liu X."/>
            <person name="Jiang W."/>
            <person name="Mao L."/>
            <person name="Kong X."/>
            <person name="Jiao Y."/>
            <person name="Jia J."/>
        </authorList>
    </citation>
    <scope>NUCLEOTIDE SEQUENCE [LARGE SCALE GENOMIC DNA]</scope>
    <source>
        <strain evidence="11">cv. AL8/78</strain>
    </source>
</reference>
<keyword evidence="11" id="KW-1185">Reference proteome</keyword>
<comment type="similarity">
    <text evidence="6">Belongs to the RING-type zinc finger family. ATL subfamily.</text>
</comment>
<evidence type="ECO:0000256" key="3">
    <source>
        <dbReference type="ARBA" id="ARBA00022723"/>
    </source>
</evidence>
<dbReference type="SUPFAM" id="SSF57850">
    <property type="entry name" value="RING/U-box"/>
    <property type="match status" value="1"/>
</dbReference>
<reference evidence="11" key="1">
    <citation type="journal article" date="2014" name="Science">
        <title>Ancient hybridizations among the ancestral genomes of bread wheat.</title>
        <authorList>
            <consortium name="International Wheat Genome Sequencing Consortium,"/>
            <person name="Marcussen T."/>
            <person name="Sandve S.R."/>
            <person name="Heier L."/>
            <person name="Spannagl M."/>
            <person name="Pfeifer M."/>
            <person name="Jakobsen K.S."/>
            <person name="Wulff B.B."/>
            <person name="Steuernagel B."/>
            <person name="Mayer K.F."/>
            <person name="Olsen O.A."/>
        </authorList>
    </citation>
    <scope>NUCLEOTIDE SEQUENCE [LARGE SCALE GENOMIC DNA]</scope>
    <source>
        <strain evidence="11">cv. AL8/78</strain>
    </source>
</reference>
<keyword evidence="3" id="KW-0479">Metal-binding</keyword>
<dbReference type="GO" id="GO:0061630">
    <property type="term" value="F:ubiquitin protein ligase activity"/>
    <property type="evidence" value="ECO:0007669"/>
    <property type="project" value="UniProtKB-EC"/>
</dbReference>
<dbReference type="SMART" id="SM00184">
    <property type="entry name" value="RING"/>
    <property type="match status" value="1"/>
</dbReference>
<protein>
    <recommendedName>
        <fullName evidence="2">RING-type E3 ubiquitin transferase</fullName>
        <ecNumber evidence="2">2.3.2.27</ecNumber>
    </recommendedName>
</protein>